<evidence type="ECO:0000256" key="2">
    <source>
        <dbReference type="SAM" id="Phobius"/>
    </source>
</evidence>
<dbReference type="Proteomes" id="UP000255515">
    <property type="component" value="Unassembled WGS sequence"/>
</dbReference>
<dbReference type="EMBL" id="UFTJ01000001">
    <property type="protein sequence ID" value="SSZ46481.1"/>
    <property type="molecule type" value="Genomic_DNA"/>
</dbReference>
<feature type="compositionally biased region" description="Basic and acidic residues" evidence="1">
    <location>
        <begin position="178"/>
        <end position="188"/>
    </location>
</feature>
<dbReference type="AlphaFoldDB" id="A0A376BYC2"/>
<reference evidence="3 4" key="1">
    <citation type="submission" date="2018-06" db="EMBL/GenBank/DDBJ databases">
        <authorList>
            <consortium name="Pathogen Informatics"/>
            <person name="Doyle S."/>
        </authorList>
    </citation>
    <scope>NUCLEOTIDE SEQUENCE [LARGE SCALE GENOMIC DNA]</scope>
    <source>
        <strain evidence="3 4">NCTC11661</strain>
    </source>
</reference>
<dbReference type="RefSeq" id="WP_002687456.1">
    <property type="nucleotide sequence ID" value="NZ_JBHWND010000022.1"/>
</dbReference>
<keyword evidence="2" id="KW-0812">Transmembrane</keyword>
<proteinExistence type="predicted"/>
<evidence type="ECO:0000313" key="3">
    <source>
        <dbReference type="EMBL" id="SSZ46481.1"/>
    </source>
</evidence>
<feature type="transmembrane region" description="Helical" evidence="2">
    <location>
        <begin position="71"/>
        <end position="89"/>
    </location>
</feature>
<feature type="transmembrane region" description="Helical" evidence="2">
    <location>
        <begin position="12"/>
        <end position="29"/>
    </location>
</feature>
<evidence type="ECO:0000256" key="1">
    <source>
        <dbReference type="SAM" id="MobiDB-lite"/>
    </source>
</evidence>
<feature type="region of interest" description="Disordered" evidence="1">
    <location>
        <begin position="162"/>
        <end position="188"/>
    </location>
</feature>
<keyword evidence="2" id="KW-0472">Membrane</keyword>
<sequence length="188" mass="21086">MLIHTGTVGQKITGVFMLSFFPAIGVSLMEKFTAWYIDNHIFIAMLIGAIIADLVAGVWKHLILHTFSFKNLLTGFIEKAGIIVLAYFLSESLVQIISDAELGSIYFKVICKLMIFSYPAGNAFVNMGIITDGKFPPIVFLNKFEKFNKTLDINIFKNKNNEKNNPTHFPDDTSSLPKQEKNDENTAI</sequence>
<organism evidence="3 4">
    <name type="scientific">Bergeyella zoohelcum</name>
    <dbReference type="NCBI Taxonomy" id="1015"/>
    <lineage>
        <taxon>Bacteria</taxon>
        <taxon>Pseudomonadati</taxon>
        <taxon>Bacteroidota</taxon>
        <taxon>Flavobacteriia</taxon>
        <taxon>Flavobacteriales</taxon>
        <taxon>Weeksellaceae</taxon>
        <taxon>Bergeyella</taxon>
    </lineage>
</organism>
<keyword evidence="2" id="KW-1133">Transmembrane helix</keyword>
<name>A0A376BYC2_9FLAO</name>
<protein>
    <recommendedName>
        <fullName evidence="5">Phage-related holin (Lysis protein)</fullName>
    </recommendedName>
</protein>
<evidence type="ECO:0000313" key="4">
    <source>
        <dbReference type="Proteomes" id="UP000255515"/>
    </source>
</evidence>
<evidence type="ECO:0008006" key="5">
    <source>
        <dbReference type="Google" id="ProtNLM"/>
    </source>
</evidence>
<gene>
    <name evidence="3" type="ORF">NCTC11661_00124</name>
</gene>
<accession>A0A376BYC2</accession>
<feature type="transmembrane region" description="Helical" evidence="2">
    <location>
        <begin position="41"/>
        <end position="59"/>
    </location>
</feature>